<dbReference type="Proteomes" id="UP000615003">
    <property type="component" value="Unassembled WGS sequence"/>
</dbReference>
<dbReference type="AlphaFoldDB" id="A0A2K4XG03"/>
<name>A0A2K4XG03_PSEVC</name>
<feature type="region of interest" description="Disordered" evidence="1">
    <location>
        <begin position="79"/>
        <end position="109"/>
    </location>
</feature>
<dbReference type="EMBL" id="AQGW01000016">
    <property type="protein sequence ID" value="MBE0381633.1"/>
    <property type="molecule type" value="Genomic_DNA"/>
</dbReference>
<dbReference type="EMBL" id="LT965930">
    <property type="protein sequence ID" value="SOU43256.1"/>
    <property type="molecule type" value="Genomic_DNA"/>
</dbReference>
<dbReference type="OrthoDB" id="6412285at2"/>
<dbReference type="GeneID" id="93665949"/>
<sequence length="256" mass="29069">MNQLEQYFPSGLSISRAKKDAKKLKKAKAIPLNQALDEIAQSEMNLTWEQALKALSSNDYGQNASLNEDVLALPEAALGAEQASSEAMTEESCEQSDEQDESLDEDEEKGEVNFTNTIYNSQLIEFEEMVDKNSGQADTFIYPANEVFIQDNGNGTKLWPSPLAATESNADLFCDMLNKFSLRIFEYDLIDTIYEDEIGETSYEMWYESNCPIYESSDCEREITADPDFIHIKSQRSLYIVIDMVRSTLISWELEM</sequence>
<protein>
    <submittedName>
        <fullName evidence="3">Uncharacterized protein</fullName>
    </submittedName>
</protein>
<evidence type="ECO:0000313" key="2">
    <source>
        <dbReference type="EMBL" id="MBE0381633.1"/>
    </source>
</evidence>
<feature type="compositionally biased region" description="Acidic residues" evidence="1">
    <location>
        <begin position="88"/>
        <end position="109"/>
    </location>
</feature>
<gene>
    <name evidence="3" type="ORF">PCAR9_P0062</name>
    <name evidence="2" type="ORF">PCARR_a3429</name>
</gene>
<evidence type="ECO:0000313" key="3">
    <source>
        <dbReference type="EMBL" id="SOU43256.1"/>
    </source>
</evidence>
<dbReference type="RefSeq" id="WP_104644236.1">
    <property type="nucleotide sequence ID" value="NZ_AQGW01000016.1"/>
</dbReference>
<organism evidence="3 4">
    <name type="scientific">Pseudoalteromonas carrageenovora IAM 12662</name>
    <dbReference type="NCBI Taxonomy" id="1314868"/>
    <lineage>
        <taxon>Bacteria</taxon>
        <taxon>Pseudomonadati</taxon>
        <taxon>Pseudomonadota</taxon>
        <taxon>Gammaproteobacteria</taxon>
        <taxon>Alteromonadales</taxon>
        <taxon>Pseudoalteromonadaceae</taxon>
        <taxon>Pseudoalteromonas</taxon>
    </lineage>
</organism>
<dbReference type="Proteomes" id="UP000238288">
    <property type="component" value="Plasmid PCAR9p"/>
</dbReference>
<keyword evidence="5" id="KW-1185">Reference proteome</keyword>
<keyword evidence="3" id="KW-0614">Plasmid</keyword>
<evidence type="ECO:0000313" key="4">
    <source>
        <dbReference type="Proteomes" id="UP000238288"/>
    </source>
</evidence>
<proteinExistence type="predicted"/>
<geneLocation type="plasmid" evidence="3">
    <name>PCAR9p</name>
</geneLocation>
<reference evidence="2 5" key="1">
    <citation type="submission" date="2015-06" db="EMBL/GenBank/DDBJ databases">
        <title>Genome sequence of Pseudoalteromonas carrageenovora.</title>
        <authorList>
            <person name="Xie B.-B."/>
            <person name="Rong J.-C."/>
            <person name="Qin Q.-L."/>
            <person name="Zhang Y.-Z."/>
        </authorList>
    </citation>
    <scope>NUCLEOTIDE SEQUENCE [LARGE SCALE GENOMIC DNA]</scope>
    <source>
        <strain evidence="2 5">IAM 12662</strain>
    </source>
</reference>
<accession>A0A2K4XG03</accession>
<geneLocation type="plasmid" evidence="4">
    <name>pcar9p</name>
</geneLocation>
<evidence type="ECO:0000256" key="1">
    <source>
        <dbReference type="SAM" id="MobiDB-lite"/>
    </source>
</evidence>
<evidence type="ECO:0000313" key="5">
    <source>
        <dbReference type="Proteomes" id="UP000615003"/>
    </source>
</evidence>
<reference evidence="3 4" key="2">
    <citation type="submission" date="2017-11" db="EMBL/GenBank/DDBJ databases">
        <authorList>
            <person name="Han C.G."/>
        </authorList>
    </citation>
    <scope>NUCLEOTIDE SEQUENCE [LARGE SCALE GENOMIC DNA]</scope>
    <source>
        <strain evidence="4">ATCC 43555</strain>
        <strain evidence="3">ATCC43555</strain>
        <plasmid evidence="4">Plasmid pcar9p</plasmid>
    </source>
</reference>